<dbReference type="AlphaFoldDB" id="A0A845L403"/>
<evidence type="ECO:0000313" key="2">
    <source>
        <dbReference type="Proteomes" id="UP000463470"/>
    </source>
</evidence>
<reference evidence="1 2" key="1">
    <citation type="submission" date="2020-01" db="EMBL/GenBank/DDBJ databases">
        <title>Whole-genome sequence of Heliobacterium undosum DSM 13378.</title>
        <authorList>
            <person name="Kyndt J.A."/>
            <person name="Meyer T.E."/>
        </authorList>
    </citation>
    <scope>NUCLEOTIDE SEQUENCE [LARGE SCALE GENOMIC DNA]</scope>
    <source>
        <strain evidence="1 2">DSM 13378</strain>
    </source>
</reference>
<comment type="caution">
    <text evidence="1">The sequence shown here is derived from an EMBL/GenBank/DDBJ whole genome shotgun (WGS) entry which is preliminary data.</text>
</comment>
<dbReference type="OrthoDB" id="2084202at2"/>
<protein>
    <submittedName>
        <fullName evidence="1">Uncharacterized protein</fullName>
    </submittedName>
</protein>
<dbReference type="EMBL" id="WXEY01000023">
    <property type="protein sequence ID" value="MZP31013.1"/>
    <property type="molecule type" value="Genomic_DNA"/>
</dbReference>
<organism evidence="1 2">
    <name type="scientific">Heliomicrobium undosum</name>
    <dbReference type="NCBI Taxonomy" id="121734"/>
    <lineage>
        <taxon>Bacteria</taxon>
        <taxon>Bacillati</taxon>
        <taxon>Bacillota</taxon>
        <taxon>Clostridia</taxon>
        <taxon>Eubacteriales</taxon>
        <taxon>Heliobacteriaceae</taxon>
        <taxon>Heliomicrobium</taxon>
    </lineage>
</organism>
<gene>
    <name evidence="1" type="ORF">GTO91_14945</name>
</gene>
<proteinExistence type="predicted"/>
<dbReference type="RefSeq" id="WP_161259533.1">
    <property type="nucleotide sequence ID" value="NZ_WXEY01000023.1"/>
</dbReference>
<sequence>MGLHRGKVYSMLEQAKEQGRKVYVFFADGTVKRFQIVDVTPPIAYGIRDDMVDPATQPIPITKVTAVEWV</sequence>
<accession>A0A845L403</accession>
<evidence type="ECO:0000313" key="1">
    <source>
        <dbReference type="EMBL" id="MZP31013.1"/>
    </source>
</evidence>
<name>A0A845L403_9FIRM</name>
<keyword evidence="2" id="KW-1185">Reference proteome</keyword>
<dbReference type="Proteomes" id="UP000463470">
    <property type="component" value="Unassembled WGS sequence"/>
</dbReference>